<proteinExistence type="predicted"/>
<evidence type="ECO:0000313" key="1">
    <source>
        <dbReference type="EMBL" id="MBB5061196.1"/>
    </source>
</evidence>
<keyword evidence="2" id="KW-1185">Reference proteome</keyword>
<dbReference type="EMBL" id="JACHIP010000031">
    <property type="protein sequence ID" value="MBB5061196.1"/>
    <property type="molecule type" value="Genomic_DNA"/>
</dbReference>
<name>A0A7W7ZL33_9BACT</name>
<sequence length="99" mass="10590">MKKDLETSAEFRGALLSEAVSCMVSGDLETGKVVLREYVNGTVGFLKLGEALGRSPKSLMRMLSPDGNPVARNLFDMVAYLQKAEGTVLTIHSTVAEAA</sequence>
<accession>A0A7W7ZL33</accession>
<dbReference type="Proteomes" id="UP000540989">
    <property type="component" value="Unassembled WGS sequence"/>
</dbReference>
<reference evidence="1 2" key="1">
    <citation type="submission" date="2020-08" db="EMBL/GenBank/DDBJ databases">
        <title>Genomic Encyclopedia of Type Strains, Phase IV (KMG-V): Genome sequencing to study the core and pangenomes of soil and plant-associated prokaryotes.</title>
        <authorList>
            <person name="Whitman W."/>
        </authorList>
    </citation>
    <scope>NUCLEOTIDE SEQUENCE [LARGE SCALE GENOMIC DNA]</scope>
    <source>
        <strain evidence="1 2">M8UP14</strain>
    </source>
</reference>
<dbReference type="AlphaFoldDB" id="A0A7W7ZL33"/>
<evidence type="ECO:0000313" key="2">
    <source>
        <dbReference type="Proteomes" id="UP000540989"/>
    </source>
</evidence>
<dbReference type="RefSeq" id="WP_221313339.1">
    <property type="nucleotide sequence ID" value="NZ_JACHIP010000031.1"/>
</dbReference>
<organism evidence="1 2">
    <name type="scientific">Granulicella aggregans</name>
    <dbReference type="NCBI Taxonomy" id="474949"/>
    <lineage>
        <taxon>Bacteria</taxon>
        <taxon>Pseudomonadati</taxon>
        <taxon>Acidobacteriota</taxon>
        <taxon>Terriglobia</taxon>
        <taxon>Terriglobales</taxon>
        <taxon>Acidobacteriaceae</taxon>
        <taxon>Granulicella</taxon>
    </lineage>
</organism>
<gene>
    <name evidence="1" type="ORF">HDF16_005932</name>
</gene>
<comment type="caution">
    <text evidence="1">The sequence shown here is derived from an EMBL/GenBank/DDBJ whole genome shotgun (WGS) entry which is preliminary data.</text>
</comment>
<protein>
    <submittedName>
        <fullName evidence="1">Uncharacterized protein</fullName>
    </submittedName>
</protein>